<dbReference type="Proteomes" id="UP001150925">
    <property type="component" value="Unassembled WGS sequence"/>
</dbReference>
<dbReference type="EMBL" id="JANBPY010000059">
    <property type="protein sequence ID" value="KAJ1969435.1"/>
    <property type="molecule type" value="Genomic_DNA"/>
</dbReference>
<accession>A0A9W8B086</accession>
<dbReference type="OrthoDB" id="10661233at2759"/>
<evidence type="ECO:0000256" key="2">
    <source>
        <dbReference type="SAM" id="SignalP"/>
    </source>
</evidence>
<feature type="signal peptide" evidence="2">
    <location>
        <begin position="1"/>
        <end position="25"/>
    </location>
</feature>
<name>A0A9W8B086_9FUNG</name>
<evidence type="ECO:0000313" key="4">
    <source>
        <dbReference type="Proteomes" id="UP001150925"/>
    </source>
</evidence>
<gene>
    <name evidence="3" type="ORF">IWQ62_000621</name>
</gene>
<feature type="compositionally biased region" description="Low complexity" evidence="1">
    <location>
        <begin position="85"/>
        <end position="107"/>
    </location>
</feature>
<proteinExistence type="predicted"/>
<keyword evidence="4" id="KW-1185">Reference proteome</keyword>
<organism evidence="3 4">
    <name type="scientific">Dispira parvispora</name>
    <dbReference type="NCBI Taxonomy" id="1520584"/>
    <lineage>
        <taxon>Eukaryota</taxon>
        <taxon>Fungi</taxon>
        <taxon>Fungi incertae sedis</taxon>
        <taxon>Zoopagomycota</taxon>
        <taxon>Kickxellomycotina</taxon>
        <taxon>Dimargaritomycetes</taxon>
        <taxon>Dimargaritales</taxon>
        <taxon>Dimargaritaceae</taxon>
        <taxon>Dispira</taxon>
    </lineage>
</organism>
<evidence type="ECO:0000256" key="1">
    <source>
        <dbReference type="SAM" id="MobiDB-lite"/>
    </source>
</evidence>
<comment type="caution">
    <text evidence="3">The sequence shown here is derived from an EMBL/GenBank/DDBJ whole genome shotgun (WGS) entry which is preliminary data.</text>
</comment>
<reference evidence="3" key="1">
    <citation type="submission" date="2022-07" db="EMBL/GenBank/DDBJ databases">
        <title>Phylogenomic reconstructions and comparative analyses of Kickxellomycotina fungi.</title>
        <authorList>
            <person name="Reynolds N.K."/>
            <person name="Stajich J.E."/>
            <person name="Barry K."/>
            <person name="Grigoriev I.V."/>
            <person name="Crous P."/>
            <person name="Smith M.E."/>
        </authorList>
    </citation>
    <scope>NUCLEOTIDE SEQUENCE</scope>
    <source>
        <strain evidence="3">RSA 1196</strain>
    </source>
</reference>
<feature type="region of interest" description="Disordered" evidence="1">
    <location>
        <begin position="72"/>
        <end position="107"/>
    </location>
</feature>
<feature type="chain" id="PRO_5040854997" evidence="2">
    <location>
        <begin position="26"/>
        <end position="232"/>
    </location>
</feature>
<evidence type="ECO:0000313" key="3">
    <source>
        <dbReference type="EMBL" id="KAJ1969435.1"/>
    </source>
</evidence>
<dbReference type="AlphaFoldDB" id="A0A9W8B086"/>
<sequence>MRLYTLALPWMVVMLTLLPYIWVEGHPHAVSTRSGGPENAALTHIIKLKRRTPTPFLRLGKLVSGLKGLLTRKKNTNTNPPPNNPHTVPHQASRAAPAAPAVANGAHPPVNNAVAGATAETAATKTSKMGLFNAGLLGLSLGTLPSMFSGGDSKDETAAAGTEVVPSSNPSAPYDSQLAQQGYTNPSQTLPYTNQQVQAADVNGNAYVDPSASQYYANQGNPVTTYGATTVM</sequence>
<protein>
    <submittedName>
        <fullName evidence="3">Uncharacterized protein</fullName>
    </submittedName>
</protein>
<keyword evidence="2" id="KW-0732">Signal</keyword>